<comment type="function">
    <text evidence="9">Serine/threonine kinase that plays a role in the response to environmental stress. Appears to act upstream of the JUN N-terminal pathway.</text>
</comment>
<dbReference type="InParanoid" id="A0A674APL7"/>
<dbReference type="SUPFAM" id="SSF51120">
    <property type="entry name" value="beta-Roll"/>
    <property type="match status" value="1"/>
</dbReference>
<dbReference type="GeneTree" id="ENSGT00940000158072"/>
<keyword evidence="3 9" id="KW-0723">Serine/threonine-protein kinase</keyword>
<comment type="similarity">
    <text evidence="2 9">Belongs to the protein kinase superfamily. STE Ser/Thr protein kinase family. STE20 subfamily.</text>
</comment>
<proteinExistence type="inferred from homology"/>
<dbReference type="InterPro" id="IPR001343">
    <property type="entry name" value="Hemolysn_Ca-bd"/>
</dbReference>
<reference evidence="14" key="2">
    <citation type="submission" date="2025-09" db="UniProtKB">
        <authorList>
            <consortium name="Ensembl"/>
        </authorList>
    </citation>
    <scope>IDENTIFICATION</scope>
</reference>
<dbReference type="InterPro" id="IPR050629">
    <property type="entry name" value="STE20/SPS1-PAK"/>
</dbReference>
<comment type="cofactor">
    <cofactor evidence="1 9">
        <name>Mg(2+)</name>
        <dbReference type="ChEBI" id="CHEBI:18420"/>
    </cofactor>
</comment>
<comment type="catalytic activity">
    <reaction evidence="9">
        <text>L-threonyl-[protein] + ATP = O-phospho-L-threonyl-[protein] + ADP + H(+)</text>
        <dbReference type="Rhea" id="RHEA:46608"/>
        <dbReference type="Rhea" id="RHEA-COMP:11060"/>
        <dbReference type="Rhea" id="RHEA-COMP:11605"/>
        <dbReference type="ChEBI" id="CHEBI:15378"/>
        <dbReference type="ChEBI" id="CHEBI:30013"/>
        <dbReference type="ChEBI" id="CHEBI:30616"/>
        <dbReference type="ChEBI" id="CHEBI:61977"/>
        <dbReference type="ChEBI" id="CHEBI:456216"/>
        <dbReference type="EC" id="2.7.11.1"/>
    </reaction>
</comment>
<evidence type="ECO:0000259" key="12">
    <source>
        <dbReference type="PROSITE" id="PS50011"/>
    </source>
</evidence>
<evidence type="ECO:0000313" key="14">
    <source>
        <dbReference type="Ensembl" id="ENSSTUP00000060990.1"/>
    </source>
</evidence>
<dbReference type="InterPro" id="IPR000719">
    <property type="entry name" value="Prot_kinase_dom"/>
</dbReference>
<dbReference type="Gene3D" id="2.150.10.10">
    <property type="entry name" value="Serralysin-like metalloprotease, C-terminal"/>
    <property type="match status" value="2"/>
</dbReference>
<dbReference type="Pfam" id="PF00353">
    <property type="entry name" value="HemolysinCabind"/>
    <property type="match status" value="2"/>
</dbReference>
<evidence type="ECO:0000313" key="15">
    <source>
        <dbReference type="Proteomes" id="UP000472277"/>
    </source>
</evidence>
<dbReference type="InterPro" id="IPR001180">
    <property type="entry name" value="CNH_dom"/>
</dbReference>
<dbReference type="PROSITE" id="PS50219">
    <property type="entry name" value="CNH"/>
    <property type="match status" value="1"/>
</dbReference>
<dbReference type="FunFam" id="1.10.510.10:FF:000031">
    <property type="entry name" value="Mitogen-activated protein kinase kinase kinase kinase"/>
    <property type="match status" value="1"/>
</dbReference>
<evidence type="ECO:0000256" key="6">
    <source>
        <dbReference type="ARBA" id="ARBA00022741"/>
    </source>
</evidence>
<dbReference type="InterPro" id="IPR021160">
    <property type="entry name" value="MAPKKKK"/>
</dbReference>
<sequence length="818" mass="90586">MDIFPRPSGEIQRKNPQQDFELIQRVGSGTYGDVYKARNIQTGELAAVKVIKLEPGDDFSIIQQEIFMVKECMHHNIVAYFGSYLCREKLWICMEYCGGGSLQDIYHVTGPLSEPQIAYVCRETIQLFWVLQGANILLTDNGDVKLADFGVAAKITATIAKRKSFIGTPYWMAPEVAAVEKNGGYNQLCDIWAVGITSIELAELQPPMFDLHPMRALFLMSKSSFQPPKLKDKMKWSTSFHNFVKVSLTKNPKKRPTAEKLLSHLFIDQTGLTRRVAVELLDKMNNPDNHQHFSEVDDDDLENVLSGCSGQNVLSGCSGQNVLSGCSGQNVLYGCSGQNVLSGCSGQNVLSGCSGQNVLSGCSGQNVLYGCSGQNVLSGCSGQNVLSGCSGQNVLSGCSGQNVLSGCSGQNVLYGYSGQNVLSGCSGQNVLYGCSGQNVLYGCSGQNVLYGYSGQNVLYGCSGQNVLYGCYLPDQLWVEVNSLNPMFDGCPLKINCATSWIHPDTKDQYLIFGTEDGIYTLNLNELHEATMEQLFPRKCTWLYIINNNLMSLSGKTFQLYSHNLIGLFEQLKKPGLASQFQTHRFPDKILPRRFALTTKIPDTKGCHKCCIVRNPYTGHKYLCGALQSGIVLLQWYEPMQRFMLIKHFDFPLPSPLKVFEMLVVPEQEYPMVCIAVSQATEPGQVVRFETINLNSCSSWFTEMGSSKELNAHYTKTYRPQLLLRENLKIVNLMGRLKSNKKLASELSFDFAIGSVVCLQDSVLAFWKHGMQGKSFKSNEVGVTVSRKNIRVVVLESRPTDNPTALSNLYILAGHENSY</sequence>
<dbReference type="AlphaFoldDB" id="A0A674APL7"/>
<keyword evidence="6 9" id="KW-0547">Nucleotide-binding</keyword>
<dbReference type="PANTHER" id="PTHR48012:SF19">
    <property type="entry name" value="MITOGEN-ACTIVATED PROTEIN KINASE KINASE KINASE KINASE 5"/>
    <property type="match status" value="1"/>
</dbReference>
<dbReference type="SUPFAM" id="SSF56112">
    <property type="entry name" value="Protein kinase-like (PK-like)"/>
    <property type="match status" value="1"/>
</dbReference>
<dbReference type="GO" id="GO:0005737">
    <property type="term" value="C:cytoplasm"/>
    <property type="evidence" value="ECO:0007669"/>
    <property type="project" value="TreeGrafter"/>
</dbReference>
<gene>
    <name evidence="14" type="primary">MAP4K5</name>
    <name evidence="14" type="synonym">map4k5</name>
</gene>
<organism evidence="14 15">
    <name type="scientific">Salmo trutta</name>
    <name type="common">Brown trout</name>
    <dbReference type="NCBI Taxonomy" id="8032"/>
    <lineage>
        <taxon>Eukaryota</taxon>
        <taxon>Metazoa</taxon>
        <taxon>Chordata</taxon>
        <taxon>Craniata</taxon>
        <taxon>Vertebrata</taxon>
        <taxon>Euteleostomi</taxon>
        <taxon>Actinopterygii</taxon>
        <taxon>Neopterygii</taxon>
        <taxon>Teleostei</taxon>
        <taxon>Protacanthopterygii</taxon>
        <taxon>Salmoniformes</taxon>
        <taxon>Salmonidae</taxon>
        <taxon>Salmoninae</taxon>
        <taxon>Salmo</taxon>
    </lineage>
</organism>
<keyword evidence="7 9" id="KW-0418">Kinase</keyword>
<protein>
    <recommendedName>
        <fullName evidence="9">Mitogen-activated protein kinase kinase kinase kinase</fullName>
        <ecNumber evidence="9">2.7.11.1</ecNumber>
    </recommendedName>
</protein>
<keyword evidence="15" id="KW-1185">Reference proteome</keyword>
<evidence type="ECO:0000259" key="13">
    <source>
        <dbReference type="PROSITE" id="PS50219"/>
    </source>
</evidence>
<dbReference type="PROSITE" id="PS50011">
    <property type="entry name" value="PROTEIN_KINASE_DOM"/>
    <property type="match status" value="1"/>
</dbReference>
<comment type="catalytic activity">
    <reaction evidence="9">
        <text>L-seryl-[protein] + ATP = O-phospho-L-seryl-[protein] + ADP + H(+)</text>
        <dbReference type="Rhea" id="RHEA:17989"/>
        <dbReference type="Rhea" id="RHEA-COMP:9863"/>
        <dbReference type="Rhea" id="RHEA-COMP:11604"/>
        <dbReference type="ChEBI" id="CHEBI:15378"/>
        <dbReference type="ChEBI" id="CHEBI:29999"/>
        <dbReference type="ChEBI" id="CHEBI:30616"/>
        <dbReference type="ChEBI" id="CHEBI:83421"/>
        <dbReference type="ChEBI" id="CHEBI:456216"/>
        <dbReference type="EC" id="2.7.11.1"/>
    </reaction>
</comment>
<dbReference type="GO" id="GO:0005524">
    <property type="term" value="F:ATP binding"/>
    <property type="evidence" value="ECO:0007669"/>
    <property type="project" value="UniProtKB-UniRule"/>
</dbReference>
<evidence type="ECO:0000256" key="5">
    <source>
        <dbReference type="ARBA" id="ARBA00022679"/>
    </source>
</evidence>
<name>A0A674APL7_SALTR</name>
<dbReference type="PIRSF" id="PIRSF038172">
    <property type="entry name" value="MAPKKKK"/>
    <property type="match status" value="1"/>
</dbReference>
<evidence type="ECO:0000256" key="10">
    <source>
        <dbReference type="PIRSR" id="PIRSR038172-2"/>
    </source>
</evidence>
<keyword evidence="4" id="KW-0597">Phosphoprotein</keyword>
<dbReference type="InterPro" id="IPR011009">
    <property type="entry name" value="Kinase-like_dom_sf"/>
</dbReference>
<dbReference type="GO" id="GO:0005509">
    <property type="term" value="F:calcium ion binding"/>
    <property type="evidence" value="ECO:0007669"/>
    <property type="project" value="InterPro"/>
</dbReference>
<dbReference type="Pfam" id="PF00780">
    <property type="entry name" value="CNH"/>
    <property type="match status" value="1"/>
</dbReference>
<dbReference type="Pfam" id="PF00069">
    <property type="entry name" value="Pkinase"/>
    <property type="match status" value="1"/>
</dbReference>
<evidence type="ECO:0000256" key="3">
    <source>
        <dbReference type="ARBA" id="ARBA00022527"/>
    </source>
</evidence>
<keyword evidence="8 9" id="KW-0067">ATP-binding</keyword>
<dbReference type="Proteomes" id="UP000472277">
    <property type="component" value="Chromosome 33"/>
</dbReference>
<evidence type="ECO:0000256" key="8">
    <source>
        <dbReference type="ARBA" id="ARBA00022840"/>
    </source>
</evidence>
<evidence type="ECO:0000256" key="11">
    <source>
        <dbReference type="PROSITE-ProRule" id="PRU10141"/>
    </source>
</evidence>
<feature type="binding site" evidence="10 11">
    <location>
        <position position="49"/>
    </location>
    <ligand>
        <name>ATP</name>
        <dbReference type="ChEBI" id="CHEBI:30616"/>
    </ligand>
</feature>
<evidence type="ECO:0000256" key="4">
    <source>
        <dbReference type="ARBA" id="ARBA00022553"/>
    </source>
</evidence>
<evidence type="ECO:0000256" key="2">
    <source>
        <dbReference type="ARBA" id="ARBA00008874"/>
    </source>
</evidence>
<dbReference type="PANTHER" id="PTHR48012">
    <property type="entry name" value="STERILE20-LIKE KINASE, ISOFORM B-RELATED"/>
    <property type="match status" value="1"/>
</dbReference>
<feature type="domain" description="Protein kinase" evidence="12">
    <location>
        <begin position="20"/>
        <end position="267"/>
    </location>
</feature>
<dbReference type="Gene3D" id="1.10.510.10">
    <property type="entry name" value="Transferase(Phosphotransferase) domain 1"/>
    <property type="match status" value="1"/>
</dbReference>
<reference evidence="14" key="1">
    <citation type="submission" date="2025-08" db="UniProtKB">
        <authorList>
            <consortium name="Ensembl"/>
        </authorList>
    </citation>
    <scope>IDENTIFICATION</scope>
</reference>
<dbReference type="PROSITE" id="PS00107">
    <property type="entry name" value="PROTEIN_KINASE_ATP"/>
    <property type="match status" value="1"/>
</dbReference>
<evidence type="ECO:0000256" key="9">
    <source>
        <dbReference type="PIRNR" id="PIRNR038172"/>
    </source>
</evidence>
<dbReference type="GO" id="GO:0008349">
    <property type="term" value="F:MAP kinase kinase kinase kinase activity"/>
    <property type="evidence" value="ECO:0007669"/>
    <property type="project" value="InterPro"/>
</dbReference>
<dbReference type="SMART" id="SM00036">
    <property type="entry name" value="CNH"/>
    <property type="match status" value="1"/>
</dbReference>
<dbReference type="EC" id="2.7.11.1" evidence="9"/>
<dbReference type="InterPro" id="IPR017441">
    <property type="entry name" value="Protein_kinase_ATP_BS"/>
</dbReference>
<dbReference type="InterPro" id="IPR011049">
    <property type="entry name" value="Serralysin-like_metalloprot_C"/>
</dbReference>
<feature type="binding site" evidence="10">
    <location>
        <begin position="26"/>
        <end position="34"/>
    </location>
    <ligand>
        <name>ATP</name>
        <dbReference type="ChEBI" id="CHEBI:30616"/>
    </ligand>
</feature>
<keyword evidence="5 9" id="KW-0808">Transferase</keyword>
<evidence type="ECO:0000256" key="7">
    <source>
        <dbReference type="ARBA" id="ARBA00022777"/>
    </source>
</evidence>
<accession>A0A674APL7</accession>
<feature type="domain" description="CNH" evidence="13">
    <location>
        <begin position="491"/>
        <end position="799"/>
    </location>
</feature>
<dbReference type="Ensembl" id="ENSSTUT00000064354.1">
    <property type="protein sequence ID" value="ENSSTUP00000060990.1"/>
    <property type="gene ID" value="ENSSTUG00000026301.1"/>
</dbReference>
<evidence type="ECO:0000256" key="1">
    <source>
        <dbReference type="ARBA" id="ARBA00001946"/>
    </source>
</evidence>